<dbReference type="FunFam" id="2.60.120.10:FF:000032">
    <property type="entry name" value="Mannose-1-phosphate guanylyltransferase/mannose-6-phosphate isomerase"/>
    <property type="match status" value="1"/>
</dbReference>
<accession>A0A1I4T0Q5</accession>
<dbReference type="GO" id="GO:0005525">
    <property type="term" value="F:GTP binding"/>
    <property type="evidence" value="ECO:0007669"/>
    <property type="project" value="UniProtKB-KW"/>
</dbReference>
<evidence type="ECO:0000256" key="1">
    <source>
        <dbReference type="ARBA" id="ARBA00006115"/>
    </source>
</evidence>
<organism evidence="12 13">
    <name type="scientific">Pleomorphomonas diazotrophica</name>
    <dbReference type="NCBI Taxonomy" id="1166257"/>
    <lineage>
        <taxon>Bacteria</taxon>
        <taxon>Pseudomonadati</taxon>
        <taxon>Pseudomonadota</taxon>
        <taxon>Alphaproteobacteria</taxon>
        <taxon>Hyphomicrobiales</taxon>
        <taxon>Pleomorphomonadaceae</taxon>
        <taxon>Pleomorphomonas</taxon>
    </lineage>
</organism>
<evidence type="ECO:0000256" key="3">
    <source>
        <dbReference type="ARBA" id="ARBA00022679"/>
    </source>
</evidence>
<keyword evidence="4 12" id="KW-0548">Nucleotidyltransferase</keyword>
<evidence type="ECO:0000259" key="10">
    <source>
        <dbReference type="Pfam" id="PF01050"/>
    </source>
</evidence>
<evidence type="ECO:0000313" key="12">
    <source>
        <dbReference type="EMBL" id="PKR88658.1"/>
    </source>
</evidence>
<protein>
    <recommendedName>
        <fullName evidence="2">mannose-1-phosphate guanylyltransferase</fullName>
        <ecNumber evidence="2">2.7.7.13</ecNumber>
    </recommendedName>
</protein>
<dbReference type="SUPFAM" id="SSF53448">
    <property type="entry name" value="Nucleotide-diphospho-sugar transferases"/>
    <property type="match status" value="1"/>
</dbReference>
<evidence type="ECO:0000259" key="11">
    <source>
        <dbReference type="Pfam" id="PF22640"/>
    </source>
</evidence>
<keyword evidence="3 12" id="KW-0808">Transferase</keyword>
<comment type="catalytic activity">
    <reaction evidence="7">
        <text>alpha-D-mannose 1-phosphate + GTP + H(+) = GDP-alpha-D-mannose + diphosphate</text>
        <dbReference type="Rhea" id="RHEA:15229"/>
        <dbReference type="ChEBI" id="CHEBI:15378"/>
        <dbReference type="ChEBI" id="CHEBI:33019"/>
        <dbReference type="ChEBI" id="CHEBI:37565"/>
        <dbReference type="ChEBI" id="CHEBI:57527"/>
        <dbReference type="ChEBI" id="CHEBI:58409"/>
        <dbReference type="EC" id="2.7.7.13"/>
    </reaction>
</comment>
<dbReference type="EC" id="2.7.7.13" evidence="2"/>
<proteinExistence type="inferred from homology"/>
<dbReference type="OrthoDB" id="9806359at2"/>
<dbReference type="EMBL" id="PJNW01000011">
    <property type="protein sequence ID" value="PKR88658.1"/>
    <property type="molecule type" value="Genomic_DNA"/>
</dbReference>
<dbReference type="InterPro" id="IPR005835">
    <property type="entry name" value="NTP_transferase_dom"/>
</dbReference>
<dbReference type="Gene3D" id="3.90.550.10">
    <property type="entry name" value="Spore Coat Polysaccharide Biosynthesis Protein SpsA, Chain A"/>
    <property type="match status" value="1"/>
</dbReference>
<dbReference type="SUPFAM" id="SSF51182">
    <property type="entry name" value="RmlC-like cupins"/>
    <property type="match status" value="1"/>
</dbReference>
<name>A0A1I4T0Q5_9HYPH</name>
<evidence type="ECO:0000256" key="6">
    <source>
        <dbReference type="ARBA" id="ARBA00023134"/>
    </source>
</evidence>
<evidence type="ECO:0000259" key="9">
    <source>
        <dbReference type="Pfam" id="PF00483"/>
    </source>
</evidence>
<dbReference type="GO" id="GO:0009298">
    <property type="term" value="P:GDP-mannose biosynthetic process"/>
    <property type="evidence" value="ECO:0007669"/>
    <property type="project" value="TreeGrafter"/>
</dbReference>
<evidence type="ECO:0000256" key="7">
    <source>
        <dbReference type="ARBA" id="ARBA00047343"/>
    </source>
</evidence>
<feature type="domain" description="Mannose-6-phosphate isomerase type II C-terminal" evidence="10">
    <location>
        <begin position="356"/>
        <end position="471"/>
    </location>
</feature>
<dbReference type="InterPro" id="IPR049577">
    <property type="entry name" value="GMPP_N"/>
</dbReference>
<keyword evidence="5" id="KW-0547">Nucleotide-binding</keyword>
<dbReference type="PANTHER" id="PTHR46390">
    <property type="entry name" value="MANNOSE-1-PHOSPHATE GUANYLYLTRANSFERASE"/>
    <property type="match status" value="1"/>
</dbReference>
<dbReference type="GO" id="GO:0016853">
    <property type="term" value="F:isomerase activity"/>
    <property type="evidence" value="ECO:0007669"/>
    <property type="project" value="UniProtKB-KW"/>
</dbReference>
<dbReference type="CDD" id="cd02213">
    <property type="entry name" value="cupin_PMI_typeII_C"/>
    <property type="match status" value="1"/>
</dbReference>
<dbReference type="CDD" id="cd02509">
    <property type="entry name" value="GDP-M1P_Guanylyltransferase"/>
    <property type="match status" value="1"/>
</dbReference>
<evidence type="ECO:0000256" key="5">
    <source>
        <dbReference type="ARBA" id="ARBA00022741"/>
    </source>
</evidence>
<dbReference type="Pfam" id="PF22640">
    <property type="entry name" value="ManC_GMP_beta-helix"/>
    <property type="match status" value="1"/>
</dbReference>
<evidence type="ECO:0000313" key="13">
    <source>
        <dbReference type="Proteomes" id="UP000233491"/>
    </source>
</evidence>
<dbReference type="InterPro" id="IPR029044">
    <property type="entry name" value="Nucleotide-diphossugar_trans"/>
</dbReference>
<dbReference type="InterPro" id="IPR054566">
    <property type="entry name" value="ManC/GMP-like_b-helix"/>
</dbReference>
<feature type="domain" description="Nucleotidyl transferase" evidence="9">
    <location>
        <begin position="10"/>
        <end position="290"/>
    </location>
</feature>
<dbReference type="GO" id="GO:0004475">
    <property type="term" value="F:mannose-1-phosphate guanylyltransferase (GTP) activity"/>
    <property type="evidence" value="ECO:0007669"/>
    <property type="project" value="UniProtKB-EC"/>
</dbReference>
<feature type="domain" description="MannoseP isomerase/GMP-like beta-helix" evidence="11">
    <location>
        <begin position="300"/>
        <end position="352"/>
    </location>
</feature>
<keyword evidence="13" id="KW-1185">Reference proteome</keyword>
<dbReference type="Proteomes" id="UP000233491">
    <property type="component" value="Unassembled WGS sequence"/>
</dbReference>
<dbReference type="InterPro" id="IPR051161">
    <property type="entry name" value="Mannose-6P_isomerase_type2"/>
</dbReference>
<dbReference type="PANTHER" id="PTHR46390:SF1">
    <property type="entry name" value="MANNOSE-1-PHOSPHATE GUANYLYLTRANSFERASE"/>
    <property type="match status" value="1"/>
</dbReference>
<evidence type="ECO:0000256" key="2">
    <source>
        <dbReference type="ARBA" id="ARBA00012387"/>
    </source>
</evidence>
<dbReference type="Pfam" id="PF00483">
    <property type="entry name" value="NTP_transferase"/>
    <property type="match status" value="1"/>
</dbReference>
<dbReference type="InterPro" id="IPR006375">
    <property type="entry name" value="Man1P_GuaTrfase/Man6P_Isoase"/>
</dbReference>
<dbReference type="Gene3D" id="2.60.120.10">
    <property type="entry name" value="Jelly Rolls"/>
    <property type="match status" value="1"/>
</dbReference>
<dbReference type="AlphaFoldDB" id="A0A1I4T0Q5"/>
<gene>
    <name evidence="12" type="ORF">CXZ10_14850</name>
</gene>
<evidence type="ECO:0000256" key="4">
    <source>
        <dbReference type="ARBA" id="ARBA00022695"/>
    </source>
</evidence>
<dbReference type="InterPro" id="IPR001538">
    <property type="entry name" value="Man6P_isomerase-2_C"/>
</dbReference>
<dbReference type="GO" id="GO:0000271">
    <property type="term" value="P:polysaccharide biosynthetic process"/>
    <property type="evidence" value="ECO:0007669"/>
    <property type="project" value="InterPro"/>
</dbReference>
<keyword evidence="12" id="KW-0413">Isomerase</keyword>
<reference evidence="12 13" key="1">
    <citation type="submission" date="2017-12" db="EMBL/GenBank/DDBJ databases">
        <title>Anaerobic carbon monoxide metabolism by Pleomorphomonas carboxyditropha sp. nov., a new mesophilic hydrogenogenic carboxidotroph.</title>
        <authorList>
            <person name="Esquivel-Elizondo S."/>
            <person name="Krajmalnik-Brown R."/>
        </authorList>
    </citation>
    <scope>NUCLEOTIDE SEQUENCE [LARGE SCALE GENOMIC DNA]</scope>
    <source>
        <strain evidence="12 13">R5-392</strain>
    </source>
</reference>
<comment type="similarity">
    <text evidence="1 8">Belongs to the mannose-6-phosphate isomerase type 2 family.</text>
</comment>
<dbReference type="RefSeq" id="WP_101290110.1">
    <property type="nucleotide sequence ID" value="NZ_FOUQ01000004.1"/>
</dbReference>
<dbReference type="Pfam" id="PF01050">
    <property type="entry name" value="MannoseP_isomer"/>
    <property type="match status" value="1"/>
</dbReference>
<evidence type="ECO:0000256" key="8">
    <source>
        <dbReference type="RuleBase" id="RU004190"/>
    </source>
</evidence>
<dbReference type="InterPro" id="IPR014710">
    <property type="entry name" value="RmlC-like_jellyroll"/>
</dbReference>
<comment type="caution">
    <text evidence="12">The sequence shown here is derived from an EMBL/GenBank/DDBJ whole genome shotgun (WGS) entry which is preliminary data.</text>
</comment>
<dbReference type="InterPro" id="IPR011051">
    <property type="entry name" value="RmlC_Cupin_sf"/>
</dbReference>
<sequence length="476" mass="51341">MPQGSPKIVPVILAGGSGTRLWPASRDAFPKQFQPLTGDLSTYQETLRRVADPSLFDDPVVITSDAFRFFARRQAADIGVKATVVLEPARRDSAAAVAAAAAFAEKISPGSMVLALAADHVVLDDEVFRDAVRLGLKAAEAGKIVVFGLVPTEPKTAYGYIRPGAALGDNDDLCLVDAFVEKPNAETALDYLRQGFLWNSGNFLFKASQMLAEFGKYAPDIGAAASEAVDKASEDIGFVRLDPDSFSTARKTSIDYAVIEKTGEIAVVKGRFRWSDVGAWDAIWQVSEHDGEGNAVHGDGVVLASRDCLVHSQGILTTVIGAEGLLVVATPDAVMVAPREQAQAVKGLVDALKEGGRNEATLHRRDYRPWGYIEALVAGPRFAVKYMVVDPGGVLSLQLHQHRAEHWVVVNGTATIEIEGEAPRLLTINQSAYVPLGAKHRLSNRGKIPLELIEVQSGAYLGDDDIERIEDVYRRT</sequence>
<keyword evidence="6" id="KW-0342">GTP-binding</keyword>
<dbReference type="NCBIfam" id="TIGR01479">
    <property type="entry name" value="GMP_PMI"/>
    <property type="match status" value="1"/>
</dbReference>